<dbReference type="GO" id="GO:0016020">
    <property type="term" value="C:membrane"/>
    <property type="evidence" value="ECO:0007669"/>
    <property type="project" value="UniProtKB-SubCell"/>
</dbReference>
<organism evidence="9 10">
    <name type="scientific">Paenibacillus algicola</name>
    <dbReference type="NCBI Taxonomy" id="2565926"/>
    <lineage>
        <taxon>Bacteria</taxon>
        <taxon>Bacillati</taxon>
        <taxon>Bacillota</taxon>
        <taxon>Bacilli</taxon>
        <taxon>Bacillales</taxon>
        <taxon>Paenibacillaceae</taxon>
        <taxon>Paenibacillus</taxon>
    </lineage>
</organism>
<sequence length="292" mass="31907">MKFINIGGYNEMKKWNVMILTLAMLLVLAACGTDTEKESTGSDAGSKDGAASETVTLRVGASPQPHSQILEHVKPVLEQEGIQLEIIEFTDYVQFNQQTDQKEIDANFFQHKPYLDGEIEQRGFDLAPVTAVHVEPMGAYSNQVESLDDLKDGAVIAIPNDPSNGGRALLLLAKHGVIQLEDDSNLAVTAKDITGNPKNLEFKEVDAAMLPRMLDEMDAAVINTNYALEAGLNPLEDALVIEDKDNPYANLLVARSDNKDSEAIQKLAEALTSAEMKTFIEEQFKGSIIPAF</sequence>
<dbReference type="SUPFAM" id="SSF53850">
    <property type="entry name" value="Periplasmic binding protein-like II"/>
    <property type="match status" value="1"/>
</dbReference>
<protein>
    <recommendedName>
        <fullName evidence="6">Lipoprotein</fullName>
    </recommendedName>
</protein>
<feature type="chain" id="PRO_5039269605" description="Lipoprotein" evidence="8">
    <location>
        <begin position="30"/>
        <end position="292"/>
    </location>
</feature>
<evidence type="ECO:0000256" key="5">
    <source>
        <dbReference type="ARBA" id="ARBA00023288"/>
    </source>
</evidence>
<comment type="similarity">
    <text evidence="6">Belongs to the nlpA lipoprotein family.</text>
</comment>
<name>A0A4P8XMX8_9BACL</name>
<dbReference type="PROSITE" id="PS51257">
    <property type="entry name" value="PROKAR_LIPOPROTEIN"/>
    <property type="match status" value="1"/>
</dbReference>
<evidence type="ECO:0000313" key="9">
    <source>
        <dbReference type="EMBL" id="QCT04172.1"/>
    </source>
</evidence>
<comment type="subcellular location">
    <subcellularLocation>
        <location evidence="1">Membrane</location>
        <topology evidence="1">Lipid-anchor</topology>
    </subcellularLocation>
</comment>
<dbReference type="CDD" id="cd13597">
    <property type="entry name" value="PBP2_lipoprotein_Tp32"/>
    <property type="match status" value="1"/>
</dbReference>
<evidence type="ECO:0000256" key="7">
    <source>
        <dbReference type="PIRSR" id="PIRSR002854-1"/>
    </source>
</evidence>
<keyword evidence="5 6" id="KW-0449">Lipoprotein</keyword>
<dbReference type="Pfam" id="PF03180">
    <property type="entry name" value="Lipoprotein_9"/>
    <property type="match status" value="1"/>
</dbReference>
<evidence type="ECO:0000313" key="10">
    <source>
        <dbReference type="Proteomes" id="UP000300879"/>
    </source>
</evidence>
<dbReference type="NCBIfam" id="TIGR00363">
    <property type="entry name" value="MetQ/NlpA family lipoprotein"/>
    <property type="match status" value="1"/>
</dbReference>
<dbReference type="Gene3D" id="3.40.190.10">
    <property type="entry name" value="Periplasmic binding protein-like II"/>
    <property type="match status" value="2"/>
</dbReference>
<evidence type="ECO:0000256" key="6">
    <source>
        <dbReference type="PIRNR" id="PIRNR002854"/>
    </source>
</evidence>
<accession>A0A4P8XMX8</accession>
<keyword evidence="3" id="KW-0472">Membrane</keyword>
<evidence type="ECO:0000256" key="2">
    <source>
        <dbReference type="ARBA" id="ARBA00022729"/>
    </source>
</evidence>
<evidence type="ECO:0000256" key="4">
    <source>
        <dbReference type="ARBA" id="ARBA00023139"/>
    </source>
</evidence>
<dbReference type="InterPro" id="IPR004872">
    <property type="entry name" value="Lipoprotein_NlpA"/>
</dbReference>
<keyword evidence="4" id="KW-0564">Palmitate</keyword>
<keyword evidence="10" id="KW-1185">Reference proteome</keyword>
<dbReference type="AlphaFoldDB" id="A0A4P8XMX8"/>
<feature type="lipid moiety-binding region" description="S-diacylglycerol cysteine" evidence="7">
    <location>
        <position position="31"/>
    </location>
</feature>
<dbReference type="EMBL" id="CP040396">
    <property type="protein sequence ID" value="QCT04172.1"/>
    <property type="molecule type" value="Genomic_DNA"/>
</dbReference>
<dbReference type="KEGG" id="palo:E6C60_3461"/>
<evidence type="ECO:0000256" key="8">
    <source>
        <dbReference type="SAM" id="SignalP"/>
    </source>
</evidence>
<evidence type="ECO:0000256" key="1">
    <source>
        <dbReference type="ARBA" id="ARBA00004635"/>
    </source>
</evidence>
<dbReference type="PANTHER" id="PTHR30429">
    <property type="entry name" value="D-METHIONINE-BINDING LIPOPROTEIN METQ"/>
    <property type="match status" value="1"/>
</dbReference>
<evidence type="ECO:0000256" key="3">
    <source>
        <dbReference type="ARBA" id="ARBA00023136"/>
    </source>
</evidence>
<dbReference type="PIRSF" id="PIRSF002854">
    <property type="entry name" value="MetQ"/>
    <property type="match status" value="1"/>
</dbReference>
<reference evidence="9 10" key="1">
    <citation type="submission" date="2019-05" db="EMBL/GenBank/DDBJ databases">
        <authorList>
            <person name="Chen C."/>
        </authorList>
    </citation>
    <scope>NUCLEOTIDE SEQUENCE [LARGE SCALE GENOMIC DNA]</scope>
    <source>
        <strain evidence="9 10">HB172198</strain>
    </source>
</reference>
<gene>
    <name evidence="9" type="ORF">E6C60_3461</name>
</gene>
<feature type="signal peptide" evidence="8">
    <location>
        <begin position="1"/>
        <end position="29"/>
    </location>
</feature>
<proteinExistence type="inferred from homology"/>
<dbReference type="Proteomes" id="UP000300879">
    <property type="component" value="Chromosome"/>
</dbReference>
<keyword evidence="2 8" id="KW-0732">Signal</keyword>
<dbReference type="PANTHER" id="PTHR30429:SF0">
    <property type="entry name" value="METHIONINE-BINDING LIPOPROTEIN METQ"/>
    <property type="match status" value="1"/>
</dbReference>